<dbReference type="Pfam" id="PF00046">
    <property type="entry name" value="Homeodomain"/>
    <property type="match status" value="1"/>
</dbReference>
<feature type="domain" description="Homeobox" evidence="4">
    <location>
        <begin position="577"/>
        <end position="628"/>
    </location>
</feature>
<comment type="caution">
    <text evidence="6">The sequence shown here is derived from an EMBL/GenBank/DDBJ whole genome shotgun (WGS) entry which is preliminary data.</text>
</comment>
<comment type="subcellular location">
    <subcellularLocation>
        <location evidence="1 2">Nucleus</location>
    </subcellularLocation>
</comment>
<dbReference type="InterPro" id="IPR001763">
    <property type="entry name" value="Rhodanese-like_dom"/>
</dbReference>
<dbReference type="Proteomes" id="UP000717696">
    <property type="component" value="Unassembled WGS sequence"/>
</dbReference>
<sequence length="981" mass="108744">MADHQPYFTIRSRRPADASGARGPDGMPGPSGGDFHARSATHDVSRTSFHVKHIGQFASRLEDSAARAFPNRGRSSQRYSKVQALLLHWNSDDLFVIPELEDLEKCLSEDYGFNTDIFGIPSENSHLELMLKIGQLIKDHESTDTLFLVYYGGHARIDESRQSTWCATREASSPWLQWSAIQTLLERSASDVLILLDCCAGAASATFPTGNSITETISASSWDAIAPDPGRYSFTNALIEVLQEWRVRAFSAAMLHAEVLARLKHPRPITINGKYFEARSTPVHFMMTANHKAPSIELSRICLGVDHPPSPELLPMPAIPHETGRGADQSSVARNDHMFTEPNEDTPHVMISLALEDDQRLDINAWEQWLGAFPAMAKYVKVQGVFKSHSTLLLVSMPVSIWDLLPEDHATSFVAFIRSNNLMSQKQRSPSVPIFVPARSYPTQSTTADSASFASGVSGTTFAATENTGHTGQVRGAFRDPTYGRHAPGPVVRSALSAPPLLSPIHPPSQPGSPPQSLSSRPVRPIPSSTSLSTLQRQQSSSSLGVGGNFTRQMIMNQQQSLRRTTFGDDVPEPKKFSAHVEKRLEEYYQYEPLPNDGQKAFFASNLGVEPWHVEVWFHHRRQRDTFAQRFASLQTEDAKHQSLDGARMILPADLNELLDISIPGQALLIDLRSLIEYQRSHIKGAIHLRAPQSFLRPASLDMIERVFADAQSRRTFSHWQRARCIVFYARGLESPYECPPAGALLEKLWSAGWSGQCFILKGHYREFSDSFGTHIKRADEQDMPEVQREIPTLTPEQASANQQKYAELLSHLGGADQLPRLGSSPGPGGERATAMVEQEKQLETEFQTRFPALYKKAQDVHGGAAGTSDADSFVTKAQMVEYLDRGLTKIRDGQPTESALPTYAPGHSKLAADGSYFERTHTERDSDEYVDVGRRDDQTSSEGSPQMVGKGKEIGTMSPADDVPRRGRGSVLLNKVFRRV</sequence>
<proteinExistence type="predicted"/>
<dbReference type="Gene3D" id="3.40.250.10">
    <property type="entry name" value="Rhodanese-like domain"/>
    <property type="match status" value="1"/>
</dbReference>
<organism evidence="6 7">
    <name type="scientific">Dactylonectria estremocensis</name>
    <dbReference type="NCBI Taxonomy" id="1079267"/>
    <lineage>
        <taxon>Eukaryota</taxon>
        <taxon>Fungi</taxon>
        <taxon>Dikarya</taxon>
        <taxon>Ascomycota</taxon>
        <taxon>Pezizomycotina</taxon>
        <taxon>Sordariomycetes</taxon>
        <taxon>Hypocreomycetidae</taxon>
        <taxon>Hypocreales</taxon>
        <taxon>Nectriaceae</taxon>
        <taxon>Dactylonectria</taxon>
    </lineage>
</organism>
<dbReference type="AlphaFoldDB" id="A0A9P9JC81"/>
<accession>A0A9P9JC81</accession>
<gene>
    <name evidence="6" type="ORF">B0J13DRAFT_540184</name>
</gene>
<dbReference type="SUPFAM" id="SSF52821">
    <property type="entry name" value="Rhodanese/Cell cycle control phosphatase"/>
    <property type="match status" value="1"/>
</dbReference>
<feature type="domain" description="Rhodanese" evidence="5">
    <location>
        <begin position="663"/>
        <end position="777"/>
    </location>
</feature>
<keyword evidence="1 2" id="KW-0539">Nucleus</keyword>
<name>A0A9P9JC81_9HYPO</name>
<feature type="DNA-binding region" description="Homeobox" evidence="1">
    <location>
        <begin position="579"/>
        <end position="629"/>
    </location>
</feature>
<dbReference type="SUPFAM" id="SSF46689">
    <property type="entry name" value="Homeodomain-like"/>
    <property type="match status" value="1"/>
</dbReference>
<keyword evidence="1 2" id="KW-0371">Homeobox</keyword>
<dbReference type="InterPro" id="IPR009057">
    <property type="entry name" value="Homeodomain-like_sf"/>
</dbReference>
<dbReference type="GO" id="GO:0003677">
    <property type="term" value="F:DNA binding"/>
    <property type="evidence" value="ECO:0007669"/>
    <property type="project" value="UniProtKB-UniRule"/>
</dbReference>
<feature type="compositionally biased region" description="Low complexity" evidence="3">
    <location>
        <begin position="515"/>
        <end position="544"/>
    </location>
</feature>
<dbReference type="CDD" id="cd00086">
    <property type="entry name" value="homeodomain"/>
    <property type="match status" value="1"/>
</dbReference>
<evidence type="ECO:0000256" key="3">
    <source>
        <dbReference type="SAM" id="MobiDB-lite"/>
    </source>
</evidence>
<protein>
    <recommendedName>
        <fullName evidence="8">Tyrosine-protein phosphatase non-receptor type 6</fullName>
    </recommendedName>
</protein>
<dbReference type="Pfam" id="PF00581">
    <property type="entry name" value="Rhodanese"/>
    <property type="match status" value="1"/>
</dbReference>
<dbReference type="Gene3D" id="1.10.10.60">
    <property type="entry name" value="Homeodomain-like"/>
    <property type="match status" value="1"/>
</dbReference>
<dbReference type="PROSITE" id="PS50071">
    <property type="entry name" value="HOMEOBOX_2"/>
    <property type="match status" value="1"/>
</dbReference>
<dbReference type="GO" id="GO:0005634">
    <property type="term" value="C:nucleus"/>
    <property type="evidence" value="ECO:0007669"/>
    <property type="project" value="UniProtKB-SubCell"/>
</dbReference>
<dbReference type="SMART" id="SM00450">
    <property type="entry name" value="RHOD"/>
    <property type="match status" value="1"/>
</dbReference>
<feature type="region of interest" description="Disordered" evidence="3">
    <location>
        <begin position="463"/>
        <end position="549"/>
    </location>
</feature>
<feature type="region of interest" description="Disordered" evidence="3">
    <location>
        <begin position="922"/>
        <end position="970"/>
    </location>
</feature>
<evidence type="ECO:0000313" key="7">
    <source>
        <dbReference type="Proteomes" id="UP000717696"/>
    </source>
</evidence>
<dbReference type="InterPro" id="IPR036873">
    <property type="entry name" value="Rhodanese-like_dom_sf"/>
</dbReference>
<evidence type="ECO:0000256" key="2">
    <source>
        <dbReference type="RuleBase" id="RU000682"/>
    </source>
</evidence>
<feature type="compositionally biased region" description="Pro residues" evidence="3">
    <location>
        <begin position="501"/>
        <end position="514"/>
    </location>
</feature>
<dbReference type="PROSITE" id="PS50206">
    <property type="entry name" value="RHODANESE_3"/>
    <property type="match status" value="1"/>
</dbReference>
<reference evidence="6" key="1">
    <citation type="journal article" date="2021" name="Nat. Commun.">
        <title>Genetic determinants of endophytism in the Arabidopsis root mycobiome.</title>
        <authorList>
            <person name="Mesny F."/>
            <person name="Miyauchi S."/>
            <person name="Thiergart T."/>
            <person name="Pickel B."/>
            <person name="Atanasova L."/>
            <person name="Karlsson M."/>
            <person name="Huettel B."/>
            <person name="Barry K.W."/>
            <person name="Haridas S."/>
            <person name="Chen C."/>
            <person name="Bauer D."/>
            <person name="Andreopoulos W."/>
            <person name="Pangilinan J."/>
            <person name="LaButti K."/>
            <person name="Riley R."/>
            <person name="Lipzen A."/>
            <person name="Clum A."/>
            <person name="Drula E."/>
            <person name="Henrissat B."/>
            <person name="Kohler A."/>
            <person name="Grigoriev I.V."/>
            <person name="Martin F.M."/>
            <person name="Hacquard S."/>
        </authorList>
    </citation>
    <scope>NUCLEOTIDE SEQUENCE</scope>
    <source>
        <strain evidence="6">MPI-CAGE-AT-0021</strain>
    </source>
</reference>
<evidence type="ECO:0008006" key="8">
    <source>
        <dbReference type="Google" id="ProtNLM"/>
    </source>
</evidence>
<dbReference type="InterPro" id="IPR001356">
    <property type="entry name" value="HD"/>
</dbReference>
<dbReference type="OrthoDB" id="4760831at2759"/>
<feature type="region of interest" description="Disordered" evidence="3">
    <location>
        <begin position="1"/>
        <end position="38"/>
    </location>
</feature>
<evidence type="ECO:0000259" key="4">
    <source>
        <dbReference type="PROSITE" id="PS50071"/>
    </source>
</evidence>
<keyword evidence="7" id="KW-1185">Reference proteome</keyword>
<dbReference type="EMBL" id="JAGMUU010000002">
    <property type="protein sequence ID" value="KAH7160013.1"/>
    <property type="molecule type" value="Genomic_DNA"/>
</dbReference>
<evidence type="ECO:0000259" key="5">
    <source>
        <dbReference type="PROSITE" id="PS50206"/>
    </source>
</evidence>
<evidence type="ECO:0000313" key="6">
    <source>
        <dbReference type="EMBL" id="KAH7160013.1"/>
    </source>
</evidence>
<evidence type="ECO:0000256" key="1">
    <source>
        <dbReference type="PROSITE-ProRule" id="PRU00108"/>
    </source>
</evidence>
<keyword evidence="1 2" id="KW-0238">DNA-binding</keyword>